<dbReference type="GO" id="GO:0008270">
    <property type="term" value="F:zinc ion binding"/>
    <property type="evidence" value="ECO:0007669"/>
    <property type="project" value="UniProtKB-KW"/>
</dbReference>
<keyword evidence="2" id="KW-0863">Zinc-finger</keyword>
<dbReference type="InterPro" id="IPR057987">
    <property type="entry name" value="TPR_RNF123/RKP"/>
</dbReference>
<proteinExistence type="predicted"/>
<dbReference type="Pfam" id="PF00622">
    <property type="entry name" value="SPRY"/>
    <property type="match status" value="1"/>
</dbReference>
<feature type="compositionally biased region" description="Basic and acidic residues" evidence="4">
    <location>
        <begin position="291"/>
        <end position="300"/>
    </location>
</feature>
<dbReference type="SMART" id="SM00449">
    <property type="entry name" value="SPRY"/>
    <property type="match status" value="1"/>
</dbReference>
<protein>
    <recommendedName>
        <fullName evidence="6">B30.2/SPRY domain-containing protein</fullName>
    </recommendedName>
</protein>
<keyword evidence="1" id="KW-0479">Metal-binding</keyword>
<evidence type="ECO:0000256" key="5">
    <source>
        <dbReference type="SAM" id="Phobius"/>
    </source>
</evidence>
<dbReference type="InterPro" id="IPR003877">
    <property type="entry name" value="SPRY_dom"/>
</dbReference>
<dbReference type="InterPro" id="IPR045129">
    <property type="entry name" value="RNF123/RKP/RSPRY1"/>
</dbReference>
<keyword evidence="5" id="KW-0812">Transmembrane</keyword>
<organism evidence="7">
    <name type="scientific">Timema genevievae</name>
    <name type="common">Walking stick</name>
    <dbReference type="NCBI Taxonomy" id="629358"/>
    <lineage>
        <taxon>Eukaryota</taxon>
        <taxon>Metazoa</taxon>
        <taxon>Ecdysozoa</taxon>
        <taxon>Arthropoda</taxon>
        <taxon>Hexapoda</taxon>
        <taxon>Insecta</taxon>
        <taxon>Pterygota</taxon>
        <taxon>Neoptera</taxon>
        <taxon>Polyneoptera</taxon>
        <taxon>Phasmatodea</taxon>
        <taxon>Timematodea</taxon>
        <taxon>Timematoidea</taxon>
        <taxon>Timematidae</taxon>
        <taxon>Timema</taxon>
    </lineage>
</organism>
<dbReference type="PANTHER" id="PTHR13363:SF5">
    <property type="entry name" value="E3 UBIQUITIN-PROTEIN LIGASE RNF123"/>
    <property type="match status" value="1"/>
</dbReference>
<feature type="transmembrane region" description="Helical" evidence="5">
    <location>
        <begin position="161"/>
        <end position="183"/>
    </location>
</feature>
<dbReference type="EMBL" id="OE839927">
    <property type="protein sequence ID" value="CAD7588999.1"/>
    <property type="molecule type" value="Genomic_DNA"/>
</dbReference>
<keyword evidence="5" id="KW-0472">Membrane</keyword>
<reference evidence="7" key="1">
    <citation type="submission" date="2020-11" db="EMBL/GenBank/DDBJ databases">
        <authorList>
            <person name="Tran Van P."/>
        </authorList>
    </citation>
    <scope>NUCLEOTIDE SEQUENCE</scope>
</reference>
<dbReference type="GO" id="GO:0005737">
    <property type="term" value="C:cytoplasm"/>
    <property type="evidence" value="ECO:0007669"/>
    <property type="project" value="TreeGrafter"/>
</dbReference>
<dbReference type="Gene3D" id="2.60.120.920">
    <property type="match status" value="1"/>
</dbReference>
<dbReference type="Pfam" id="PF25576">
    <property type="entry name" value="TPR_RNF123"/>
    <property type="match status" value="1"/>
</dbReference>
<dbReference type="PROSITE" id="PS50188">
    <property type="entry name" value="B302_SPRY"/>
    <property type="match status" value="1"/>
</dbReference>
<accession>A0A7R9JV45</accession>
<sequence length="1589" mass="179761">MHAETWTVNVRETRKVEAMRMKFVRSMLAVIRRIKIRKLANAPVVLSSTAEDGEIEEKPPPSSPEQDSNLNLPVLGSLAQQETCAVANYATKGVLSWRSDSQDRWKDDRKKQGDKVPRITLDEQLNYTVHMEQMCEKARKVTNEIISIGQNRMLRKLQRSVPLRLSGAYYTVATDALFVILGICPLNLQIRRRGDLFWLKKGNIKEVEDHGTGGTEVLMRHLWPSEGLVQYITGKGPYRATLRERVLSDTAMCDCREVATPSEHAVLECPETQEIITLGNPKGNLRTHGGKYPERSGKVEQDLDTRDCGTILDEPDSGSLVEASSKYKNAPRSKEGFLPPRDCVTWQQVTRRGDGSSLPWSTGGGVCLRMQTSSTARETTELSCPGQSEQQQIAVLTYIGQEDESHRHDVSEDIALSQGEKGLEMDMSWQELGYTRKSRLLENVHHWVDQVLQDMGVSSDKDPWVADLREGRIGPAVVHFDTATHVGLFVVGSDRLSVNSQSNFSTIRANVCLYGGKWQYEIQLGSKGVMQLGWATSSCKFSQEIGVGDTVSSFAYDGNRVRKWNVATYKYGESWLSGDIIGCIADFDLGVLEFYRNGRSMREAFTNVPIGPGRAYFPAVSLAYTENLVANFGSTPFKYPVPGFEPIQQAPHQDLAKAEKLCHWLYRLLMLFDRKYEMIGLESSPQVEDVMSNQALLMGLAREFLRPMAPLLLSPYIVEACLMVMLKELCCVPEVLGRSKTNVLSVREKRRLTLLLDMMWAFLEEFEMRQVLESILSYLLSDFRHVSFVLEYPHQRQSLLMLTFVLQHPHTRRYLLENILFDKIRFCNFVHVKPLDEGGLQEIVKESWWETTPPDPDIDKNKAGYFAACHLVKEATAVIEALQIELLKTLLDNTDGSPAQPSSRKIFLRKFRNFLHENLISSRSLPFLQTPLPITLCCFHRLLVTFRQLWDREVVLYPVVIPARYSIDFFAGPSANLEARFDGRAVMIPMLAHMLSEHPTLGTMFVERFSSASSYQHGAPKTTSSAGNLDAASSLIELLDGLVSTLRDSMADYTSAVASNKSRLSSLSPEDSPLVAAELRRATQVFEDKLMEQSRHMAWVRAAVFSPEKQSHLAWLFRVVLQTVKLSSQEGQLFSFVPDFYLEALVELCTALRTYLHPTCPIDNIEGYEDLLIEMAEFLCDHFSDPRIVHANSKDTMIQALASFVCCDVTLDALEKVPYASRMNMVHSLLRPYENRAWAQSNWVLVRMWQGCGFAFRYKKSPHLSRKLGPKVLHTDASLISHAMKPCPSPLFQGHIREVMLSNEALSTSFLNSLLNQLNWAFSEFIGMLQEIQNVSNRPERVFIESRQLRICATCFDLALALLRVLEMISSIAGEIFKDPLRVSSELLLSRLCQLICQVLNRVSSQAGCFQHVVQLEIPDLETVDHFPILTAVVGILLALLKEELDQFSDENMDVPKISKALLTEPSFQISSLRFLIGDIQKVLKKQRKMPFSLINYAEDVSMEEQDRVRNMIRMLDVYSKLLSDVKVIADEDVCTICYAYPINATFKPCNHQSCSRSCRSILSDATTPLWLVTLVRIQHSMYGGSYKN</sequence>
<evidence type="ECO:0000256" key="2">
    <source>
        <dbReference type="ARBA" id="ARBA00022771"/>
    </source>
</evidence>
<gene>
    <name evidence="7" type="ORF">TGEB3V08_LOCUS3008</name>
</gene>
<dbReference type="GO" id="GO:0004842">
    <property type="term" value="F:ubiquitin-protein transferase activity"/>
    <property type="evidence" value="ECO:0007669"/>
    <property type="project" value="InterPro"/>
</dbReference>
<evidence type="ECO:0000256" key="1">
    <source>
        <dbReference type="ARBA" id="ARBA00022723"/>
    </source>
</evidence>
<dbReference type="SUPFAM" id="SSF49899">
    <property type="entry name" value="Concanavalin A-like lectins/glucanases"/>
    <property type="match status" value="1"/>
</dbReference>
<dbReference type="InterPro" id="IPR013320">
    <property type="entry name" value="ConA-like_dom_sf"/>
</dbReference>
<feature type="domain" description="B30.2/SPRY" evidence="6">
    <location>
        <begin position="458"/>
        <end position="637"/>
    </location>
</feature>
<evidence type="ECO:0000256" key="3">
    <source>
        <dbReference type="ARBA" id="ARBA00022833"/>
    </source>
</evidence>
<feature type="region of interest" description="Disordered" evidence="4">
    <location>
        <begin position="280"/>
        <end position="300"/>
    </location>
</feature>
<evidence type="ECO:0000313" key="7">
    <source>
        <dbReference type="EMBL" id="CAD7588999.1"/>
    </source>
</evidence>
<dbReference type="InterPro" id="IPR001870">
    <property type="entry name" value="B30.2/SPRY"/>
</dbReference>
<keyword evidence="3" id="KW-0862">Zinc</keyword>
<name>A0A7R9JV45_TIMGE</name>
<dbReference type="InterPro" id="IPR043136">
    <property type="entry name" value="B30.2/SPRY_sf"/>
</dbReference>
<evidence type="ECO:0000256" key="4">
    <source>
        <dbReference type="SAM" id="MobiDB-lite"/>
    </source>
</evidence>
<feature type="region of interest" description="Disordered" evidence="4">
    <location>
        <begin position="49"/>
        <end position="71"/>
    </location>
</feature>
<dbReference type="GO" id="GO:0051603">
    <property type="term" value="P:proteolysis involved in protein catabolic process"/>
    <property type="evidence" value="ECO:0007669"/>
    <property type="project" value="TreeGrafter"/>
</dbReference>
<dbReference type="PANTHER" id="PTHR13363">
    <property type="entry name" value="RING FINGER AND SRY DOMAIN-CONTAINING"/>
    <property type="match status" value="1"/>
</dbReference>
<keyword evidence="5" id="KW-1133">Transmembrane helix</keyword>
<evidence type="ECO:0000259" key="6">
    <source>
        <dbReference type="PROSITE" id="PS50188"/>
    </source>
</evidence>